<reference evidence="1 2" key="1">
    <citation type="submission" date="2016-01" db="EMBL/GenBank/DDBJ databases">
        <title>The draft genome sequence of Aquimarina sp. RZW4-3-2.</title>
        <authorList>
            <person name="Wang Y."/>
        </authorList>
    </citation>
    <scope>NUCLEOTIDE SEQUENCE [LARGE SCALE GENOMIC DNA]</scope>
    <source>
        <strain evidence="1 2">RZW4-3-2</strain>
    </source>
</reference>
<dbReference type="OrthoDB" id="1156241at2"/>
<organism evidence="1 2">
    <name type="scientific">Aquimarina aggregata</name>
    <dbReference type="NCBI Taxonomy" id="1642818"/>
    <lineage>
        <taxon>Bacteria</taxon>
        <taxon>Pseudomonadati</taxon>
        <taxon>Bacteroidota</taxon>
        <taxon>Flavobacteriia</taxon>
        <taxon>Flavobacteriales</taxon>
        <taxon>Flavobacteriaceae</taxon>
        <taxon>Aquimarina</taxon>
    </lineage>
</organism>
<dbReference type="PANTHER" id="PTHR47572:SF4">
    <property type="entry name" value="LACTONASE DRP35"/>
    <property type="match status" value="1"/>
</dbReference>
<dbReference type="InterPro" id="IPR015943">
    <property type="entry name" value="WD40/YVTN_repeat-like_dom_sf"/>
</dbReference>
<comment type="caution">
    <text evidence="1">The sequence shown here is derived from an EMBL/GenBank/DDBJ whole genome shotgun (WGS) entry which is preliminary data.</text>
</comment>
<evidence type="ECO:0000313" key="2">
    <source>
        <dbReference type="Proteomes" id="UP000076715"/>
    </source>
</evidence>
<dbReference type="STRING" id="1642818.AWE51_03870"/>
<sequence>MNIKIIITSIFIIFIFIACNKNDDETIPSTDIDTIEFSEITVNDIANNNNSRDIGFQFQVSNGVSDIETLHILFTKENQSITETEAVQLTDEALYEIKIEAIVNLNIDEILLDSEGTAITEGINYTPHLLIRDNKQNTILHTGKTNFQLKNETVVTTLKLKSGTIKATEDIAIDKDLNLYVNGGSLNTSTLYKIDTNGNAIELSNAMNFPVGCTVSDDNAVYVTNFQSTNINKIDASGNHSILINNPILVGGGGIIITNNGDIYNTFFAVQKIFKIKEGSVEEFISSPLLNGPVGLTYDKDRDNIYIANFKDGKIFLVDTDNTLTEIAKTPASIGHMSYANNHLHITGWQEHKVFRLDLEGNIIDTIGTGEEGQNNGTATQATFKNPNGIEATPDGKIVYITDAIGAIRKIIMKRI</sequence>
<dbReference type="EMBL" id="LQRT01000002">
    <property type="protein sequence ID" value="KZS42592.1"/>
    <property type="molecule type" value="Genomic_DNA"/>
</dbReference>
<gene>
    <name evidence="1" type="ORF">AWE51_03870</name>
</gene>
<keyword evidence="2" id="KW-1185">Reference proteome</keyword>
<accession>A0A163CNC5</accession>
<dbReference type="InterPro" id="IPR051262">
    <property type="entry name" value="SMP-30/CGR1_Lactonase"/>
</dbReference>
<evidence type="ECO:0000313" key="1">
    <source>
        <dbReference type="EMBL" id="KZS42592.1"/>
    </source>
</evidence>
<protein>
    <recommendedName>
        <fullName evidence="3">SMP-30/Gluconolactonase/LRE-like region domain-containing protein</fullName>
    </recommendedName>
</protein>
<dbReference type="Proteomes" id="UP000076715">
    <property type="component" value="Unassembled WGS sequence"/>
</dbReference>
<dbReference type="PROSITE" id="PS51257">
    <property type="entry name" value="PROKAR_LIPOPROTEIN"/>
    <property type="match status" value="1"/>
</dbReference>
<dbReference type="Gene3D" id="2.120.10.30">
    <property type="entry name" value="TolB, C-terminal domain"/>
    <property type="match status" value="1"/>
</dbReference>
<dbReference type="PANTHER" id="PTHR47572">
    <property type="entry name" value="LIPOPROTEIN-RELATED"/>
    <property type="match status" value="1"/>
</dbReference>
<dbReference type="RefSeq" id="WP_066310606.1">
    <property type="nucleotide sequence ID" value="NZ_LQRT01000002.1"/>
</dbReference>
<dbReference type="AlphaFoldDB" id="A0A163CNC5"/>
<evidence type="ECO:0008006" key="3">
    <source>
        <dbReference type="Google" id="ProtNLM"/>
    </source>
</evidence>
<dbReference type="SUPFAM" id="SSF63829">
    <property type="entry name" value="Calcium-dependent phosphotriesterase"/>
    <property type="match status" value="1"/>
</dbReference>
<dbReference type="InterPro" id="IPR011042">
    <property type="entry name" value="6-blade_b-propeller_TolB-like"/>
</dbReference>
<name>A0A163CNC5_9FLAO</name>
<dbReference type="Gene3D" id="2.130.10.10">
    <property type="entry name" value="YVTN repeat-like/Quinoprotein amine dehydrogenase"/>
    <property type="match status" value="1"/>
</dbReference>
<proteinExistence type="predicted"/>